<proteinExistence type="predicted"/>
<protein>
    <submittedName>
        <fullName evidence="1">Uncharacterized protein</fullName>
    </submittedName>
</protein>
<sequence length="162" mass="18701">MSNTEYEDTKTSFPVTDHEFFAALAELERSGFQLPARFDPPSGRAADMRLGWPLGEKQRDMIVEWATKNGYAERDVDHSVDRFLTAYSSGGRFANWMRISGGVYGVYTLDDGSYTAMPLFWVDRNSTVKEDRYTERECMKVARMLGFEGLPRWYLSVTYNDR</sequence>
<dbReference type="RefSeq" id="XP_037215328.1">
    <property type="nucleotide sequence ID" value="XM_037368402.1"/>
</dbReference>
<gene>
    <name evidence="1" type="ORF">MIND_01189100</name>
</gene>
<dbReference type="Proteomes" id="UP000636479">
    <property type="component" value="Unassembled WGS sequence"/>
</dbReference>
<comment type="caution">
    <text evidence="1">The sequence shown here is derived from an EMBL/GenBank/DDBJ whole genome shotgun (WGS) entry which is preliminary data.</text>
</comment>
<organism evidence="1 2">
    <name type="scientific">Mycena indigotica</name>
    <dbReference type="NCBI Taxonomy" id="2126181"/>
    <lineage>
        <taxon>Eukaryota</taxon>
        <taxon>Fungi</taxon>
        <taxon>Dikarya</taxon>
        <taxon>Basidiomycota</taxon>
        <taxon>Agaricomycotina</taxon>
        <taxon>Agaricomycetes</taxon>
        <taxon>Agaricomycetidae</taxon>
        <taxon>Agaricales</taxon>
        <taxon>Marasmiineae</taxon>
        <taxon>Mycenaceae</taxon>
        <taxon>Mycena</taxon>
    </lineage>
</organism>
<keyword evidence="2" id="KW-1185">Reference proteome</keyword>
<dbReference type="AlphaFoldDB" id="A0A8H6S7U3"/>
<reference evidence="1" key="1">
    <citation type="submission" date="2020-05" db="EMBL/GenBank/DDBJ databases">
        <title>Mycena genomes resolve the evolution of fungal bioluminescence.</title>
        <authorList>
            <person name="Tsai I.J."/>
        </authorList>
    </citation>
    <scope>NUCLEOTIDE SEQUENCE</scope>
    <source>
        <strain evidence="1">171206Taipei</strain>
    </source>
</reference>
<dbReference type="GeneID" id="59350918"/>
<evidence type="ECO:0000313" key="2">
    <source>
        <dbReference type="Proteomes" id="UP000636479"/>
    </source>
</evidence>
<dbReference type="EMBL" id="JACAZF010000011">
    <property type="protein sequence ID" value="KAF7292900.1"/>
    <property type="molecule type" value="Genomic_DNA"/>
</dbReference>
<dbReference type="OrthoDB" id="3058787at2759"/>
<evidence type="ECO:0000313" key="1">
    <source>
        <dbReference type="EMBL" id="KAF7292900.1"/>
    </source>
</evidence>
<name>A0A8H6S7U3_9AGAR</name>
<accession>A0A8H6S7U3</accession>